<evidence type="ECO:0000313" key="3">
    <source>
        <dbReference type="Proteomes" id="UP000699691"/>
    </source>
</evidence>
<keyword evidence="1" id="KW-0472">Membrane</keyword>
<reference evidence="2" key="2">
    <citation type="journal article" date="2021" name="Microbiome">
        <title>Successional dynamics and alternative stable states in a saline activated sludge microbial community over 9 years.</title>
        <authorList>
            <person name="Wang Y."/>
            <person name="Ye J."/>
            <person name="Ju F."/>
            <person name="Liu L."/>
            <person name="Boyd J.A."/>
            <person name="Deng Y."/>
            <person name="Parks D.H."/>
            <person name="Jiang X."/>
            <person name="Yin X."/>
            <person name="Woodcroft B.J."/>
            <person name="Tyson G.W."/>
            <person name="Hugenholtz P."/>
            <person name="Polz M.F."/>
            <person name="Zhang T."/>
        </authorList>
    </citation>
    <scope>NUCLEOTIDE SEQUENCE</scope>
    <source>
        <strain evidence="2">HKST-UBA02</strain>
    </source>
</reference>
<feature type="transmembrane region" description="Helical" evidence="1">
    <location>
        <begin position="53"/>
        <end position="70"/>
    </location>
</feature>
<evidence type="ECO:0000256" key="1">
    <source>
        <dbReference type="SAM" id="Phobius"/>
    </source>
</evidence>
<protein>
    <submittedName>
        <fullName evidence="2">Uncharacterized protein</fullName>
    </submittedName>
</protein>
<gene>
    <name evidence="2" type="ORF">KC573_01420</name>
</gene>
<feature type="transmembrane region" description="Helical" evidence="1">
    <location>
        <begin position="77"/>
        <end position="97"/>
    </location>
</feature>
<reference evidence="2" key="1">
    <citation type="submission" date="2020-04" db="EMBL/GenBank/DDBJ databases">
        <authorList>
            <person name="Zhang T."/>
        </authorList>
    </citation>
    <scope>NUCLEOTIDE SEQUENCE</scope>
    <source>
        <strain evidence="2">HKST-UBA02</strain>
    </source>
</reference>
<dbReference type="EMBL" id="JAGQKY010000042">
    <property type="protein sequence ID" value="MCA9397462.1"/>
    <property type="molecule type" value="Genomic_DNA"/>
</dbReference>
<keyword evidence="1" id="KW-0812">Transmembrane</keyword>
<proteinExistence type="predicted"/>
<sequence length="98" mass="10369">MLFLIVVFWLGFFFCAGIAVLAYSGRINLAMTIVSLALIASQLYVAIDIGDGVIALGAVFFGLLSVGMLVRRDPKSALFVAAFGLLPIGLLAMTQLLS</sequence>
<evidence type="ECO:0000313" key="2">
    <source>
        <dbReference type="EMBL" id="MCA9397462.1"/>
    </source>
</evidence>
<keyword evidence="1" id="KW-1133">Transmembrane helix</keyword>
<organism evidence="2 3">
    <name type="scientific">candidate division WWE3 bacterium</name>
    <dbReference type="NCBI Taxonomy" id="2053526"/>
    <lineage>
        <taxon>Bacteria</taxon>
        <taxon>Katanobacteria</taxon>
    </lineage>
</organism>
<comment type="caution">
    <text evidence="2">The sequence shown here is derived from an EMBL/GenBank/DDBJ whole genome shotgun (WGS) entry which is preliminary data.</text>
</comment>
<dbReference type="AlphaFoldDB" id="A0A955LVT8"/>
<dbReference type="Proteomes" id="UP000699691">
    <property type="component" value="Unassembled WGS sequence"/>
</dbReference>
<name>A0A955LVT8_UNCKA</name>
<feature type="transmembrane region" description="Helical" evidence="1">
    <location>
        <begin position="6"/>
        <end position="23"/>
    </location>
</feature>
<accession>A0A955LVT8</accession>